<evidence type="ECO:0000313" key="2">
    <source>
        <dbReference type="Proteomes" id="UP000219612"/>
    </source>
</evidence>
<dbReference type="EMBL" id="OBDY01000001">
    <property type="protein sequence ID" value="SNY14970.1"/>
    <property type="molecule type" value="Genomic_DNA"/>
</dbReference>
<organism evidence="1 2">
    <name type="scientific">Paractinoplanes atraurantiacus</name>
    <dbReference type="NCBI Taxonomy" id="1036182"/>
    <lineage>
        <taxon>Bacteria</taxon>
        <taxon>Bacillati</taxon>
        <taxon>Actinomycetota</taxon>
        <taxon>Actinomycetes</taxon>
        <taxon>Micromonosporales</taxon>
        <taxon>Micromonosporaceae</taxon>
        <taxon>Paractinoplanes</taxon>
    </lineage>
</organism>
<keyword evidence="2" id="KW-1185">Reference proteome</keyword>
<name>A0A285FUE2_9ACTN</name>
<protein>
    <submittedName>
        <fullName evidence="1">Uncharacterized protein</fullName>
    </submittedName>
</protein>
<accession>A0A285FUE2</accession>
<proteinExistence type="predicted"/>
<sequence length="348" mass="36295">MGMLGNLIAALALTAPVAGTPVTLEAEPAPTNVTVAWASPTHDKVVITWDETGDVRNRIEAVNADGSPANYPQFAEAGQPNRLEVDKFSVAAGESGDVRIAVTVTGPTSEAISEPGLSPAFDTDMPPAPVLTSVEPLTDGTIKVNWTPGQVRADVNPGDPLDVPAVQPPLFVPVELFTDPRELSEPSTATSFVFGGPASAITAVGVHTVNEWTVNGYLGWRATASYGDVAGTRVTATIPRTSPAGKKLTITGKAIMIRSFCDSGLRCQTYEYDDAGRSLRLEYRTGAGAAWRTVATTKAGADGKYTVSTTFPGIGEYRVVAPVVIGNGDKLAQAPFTTAATRVRPGAL</sequence>
<gene>
    <name evidence="1" type="ORF">SAMN05421748_1011252</name>
</gene>
<reference evidence="1 2" key="1">
    <citation type="submission" date="2017-09" db="EMBL/GenBank/DDBJ databases">
        <authorList>
            <person name="Ehlers B."/>
            <person name="Leendertz F.H."/>
        </authorList>
    </citation>
    <scope>NUCLEOTIDE SEQUENCE [LARGE SCALE GENOMIC DNA]</scope>
    <source>
        <strain evidence="1 2">CGMCC 4.6857</strain>
    </source>
</reference>
<evidence type="ECO:0000313" key="1">
    <source>
        <dbReference type="EMBL" id="SNY14970.1"/>
    </source>
</evidence>
<dbReference type="AlphaFoldDB" id="A0A285FUE2"/>
<dbReference type="Proteomes" id="UP000219612">
    <property type="component" value="Unassembled WGS sequence"/>
</dbReference>